<evidence type="ECO:0000256" key="1">
    <source>
        <dbReference type="ARBA" id="ARBA00022801"/>
    </source>
</evidence>
<organism evidence="7 8">
    <name type="scientific">Terrabacter terrae</name>
    <dbReference type="NCBI Taxonomy" id="318434"/>
    <lineage>
        <taxon>Bacteria</taxon>
        <taxon>Bacillati</taxon>
        <taxon>Actinomycetota</taxon>
        <taxon>Actinomycetes</taxon>
        <taxon>Micrococcales</taxon>
        <taxon>Intrasporangiaceae</taxon>
        <taxon>Terrabacter</taxon>
    </lineage>
</organism>
<keyword evidence="1 4" id="KW-0378">Hydrolase</keyword>
<dbReference type="Pfam" id="PF01734">
    <property type="entry name" value="Patatin"/>
    <property type="match status" value="1"/>
</dbReference>
<feature type="short sequence motif" description="DGA/G" evidence="4">
    <location>
        <begin position="169"/>
        <end position="171"/>
    </location>
</feature>
<dbReference type="PANTHER" id="PTHR14226">
    <property type="entry name" value="NEUROPATHY TARGET ESTERASE/SWISS CHEESE D.MELANOGASTER"/>
    <property type="match status" value="1"/>
</dbReference>
<dbReference type="SUPFAM" id="SSF52151">
    <property type="entry name" value="FabD/lysophospholipase-like"/>
    <property type="match status" value="1"/>
</dbReference>
<feature type="short sequence motif" description="GXSXG" evidence="4">
    <location>
        <begin position="37"/>
        <end position="41"/>
    </location>
</feature>
<accession>A0ABN2UHG3</accession>
<dbReference type="EMBL" id="BAAANB010000021">
    <property type="protein sequence ID" value="GAA2037712.1"/>
    <property type="molecule type" value="Genomic_DNA"/>
</dbReference>
<feature type="short sequence motif" description="GXGXXG" evidence="4">
    <location>
        <begin position="10"/>
        <end position="15"/>
    </location>
</feature>
<evidence type="ECO:0000256" key="5">
    <source>
        <dbReference type="SAM" id="MobiDB-lite"/>
    </source>
</evidence>
<feature type="active site" description="Nucleophile" evidence="4">
    <location>
        <position position="39"/>
    </location>
</feature>
<keyword evidence="3 4" id="KW-0443">Lipid metabolism</keyword>
<dbReference type="RefSeq" id="WP_343993142.1">
    <property type="nucleotide sequence ID" value="NZ_BAAANB010000021.1"/>
</dbReference>
<keyword evidence="2 4" id="KW-0442">Lipid degradation</keyword>
<reference evidence="7 8" key="1">
    <citation type="journal article" date="2019" name="Int. J. Syst. Evol. Microbiol.">
        <title>The Global Catalogue of Microorganisms (GCM) 10K type strain sequencing project: providing services to taxonomists for standard genome sequencing and annotation.</title>
        <authorList>
            <consortium name="The Broad Institute Genomics Platform"/>
            <consortium name="The Broad Institute Genome Sequencing Center for Infectious Disease"/>
            <person name="Wu L."/>
            <person name="Ma J."/>
        </authorList>
    </citation>
    <scope>NUCLEOTIDE SEQUENCE [LARGE SCALE GENOMIC DNA]</scope>
    <source>
        <strain evidence="7 8">JCM 14283</strain>
    </source>
</reference>
<feature type="active site" description="Proton acceptor" evidence="4">
    <location>
        <position position="169"/>
    </location>
</feature>
<evidence type="ECO:0000256" key="2">
    <source>
        <dbReference type="ARBA" id="ARBA00022963"/>
    </source>
</evidence>
<evidence type="ECO:0000313" key="8">
    <source>
        <dbReference type="Proteomes" id="UP001501285"/>
    </source>
</evidence>
<dbReference type="PROSITE" id="PS51635">
    <property type="entry name" value="PNPLA"/>
    <property type="match status" value="1"/>
</dbReference>
<comment type="caution">
    <text evidence="7">The sequence shown here is derived from an EMBL/GenBank/DDBJ whole genome shotgun (WGS) entry which is preliminary data.</text>
</comment>
<dbReference type="InterPro" id="IPR002641">
    <property type="entry name" value="PNPLA_dom"/>
</dbReference>
<evidence type="ECO:0000313" key="7">
    <source>
        <dbReference type="EMBL" id="GAA2037712.1"/>
    </source>
</evidence>
<gene>
    <name evidence="7" type="ORF">GCM10009740_32070</name>
</gene>
<dbReference type="InterPro" id="IPR050301">
    <property type="entry name" value="NTE"/>
</dbReference>
<evidence type="ECO:0000256" key="3">
    <source>
        <dbReference type="ARBA" id="ARBA00023098"/>
    </source>
</evidence>
<evidence type="ECO:0000256" key="4">
    <source>
        <dbReference type="PROSITE-ProRule" id="PRU01161"/>
    </source>
</evidence>
<dbReference type="InterPro" id="IPR016035">
    <property type="entry name" value="Acyl_Trfase/lysoPLipase"/>
</dbReference>
<evidence type="ECO:0000259" key="6">
    <source>
        <dbReference type="PROSITE" id="PS51635"/>
    </source>
</evidence>
<keyword evidence="8" id="KW-1185">Reference proteome</keyword>
<feature type="compositionally biased region" description="Polar residues" evidence="5">
    <location>
        <begin position="303"/>
        <end position="313"/>
    </location>
</feature>
<name>A0ABN2UHG3_9MICO</name>
<dbReference type="Gene3D" id="3.40.1090.10">
    <property type="entry name" value="Cytosolic phospholipase A2 catalytic domain"/>
    <property type="match status" value="2"/>
</dbReference>
<feature type="region of interest" description="Disordered" evidence="5">
    <location>
        <begin position="268"/>
        <end position="313"/>
    </location>
</feature>
<sequence length="313" mass="32633">MVTTAFVLTGGGSLGAVQVGMLTALHDAGVEPDLLVGTSVGAVNAAYLAGPARGSGVSTTDRLESLTALWHGLRRHDVFALEPKRWWGAARGGQPSMFSGGGLQRLLERHLGYDFLQDARIPVEVTVTDLVTGVGQVLDTGPVVSAVRASAAVPGVLPPVVREGATLVDGAIGELDVLGHTAGRGVADIYLLPAGYPCAGPPPATALGIALSSLSLLLHRQLMAQIRGYAGAAQLRVIPPLCPLSVSPADFGQTSALVRRAHRSTRDWLEAGGRPQDPSVLALHTHHPRPERRREAAYAPDTATPQPQEGLTR</sequence>
<protein>
    <submittedName>
        <fullName evidence="7">Patatin-like phospholipase family protein</fullName>
    </submittedName>
</protein>
<dbReference type="Proteomes" id="UP001501285">
    <property type="component" value="Unassembled WGS sequence"/>
</dbReference>
<dbReference type="PANTHER" id="PTHR14226:SF29">
    <property type="entry name" value="NEUROPATHY TARGET ESTERASE SWS"/>
    <property type="match status" value="1"/>
</dbReference>
<feature type="domain" description="PNPLA" evidence="6">
    <location>
        <begin position="6"/>
        <end position="184"/>
    </location>
</feature>
<proteinExistence type="predicted"/>